<comment type="caution">
    <text evidence="2">The sequence shown here is derived from an EMBL/GenBank/DDBJ whole genome shotgun (WGS) entry which is preliminary data.</text>
</comment>
<proteinExistence type="predicted"/>
<gene>
    <name evidence="2" type="ORF">GCM10023335_60280</name>
</gene>
<dbReference type="Gene3D" id="3.40.50.1820">
    <property type="entry name" value="alpha/beta hydrolase"/>
    <property type="match status" value="1"/>
</dbReference>
<feature type="domain" description="AB hydrolase-1" evidence="1">
    <location>
        <begin position="5"/>
        <end position="220"/>
    </location>
</feature>
<evidence type="ECO:0000259" key="1">
    <source>
        <dbReference type="Pfam" id="PF12697"/>
    </source>
</evidence>
<dbReference type="EMBL" id="BAABKB010000028">
    <property type="protein sequence ID" value="GAA5025536.1"/>
    <property type="molecule type" value="Genomic_DNA"/>
</dbReference>
<dbReference type="InterPro" id="IPR000073">
    <property type="entry name" value="AB_hydrolase_1"/>
</dbReference>
<keyword evidence="2" id="KW-0378">Hydrolase</keyword>
<dbReference type="PANTHER" id="PTHR37017">
    <property type="entry name" value="AB HYDROLASE-1 DOMAIN-CONTAINING PROTEIN-RELATED"/>
    <property type="match status" value="1"/>
</dbReference>
<name>A0ABP9JA85_9ACTN</name>
<organism evidence="2 3">
    <name type="scientific">Streptomyces siamensis</name>
    <dbReference type="NCBI Taxonomy" id="1274986"/>
    <lineage>
        <taxon>Bacteria</taxon>
        <taxon>Bacillati</taxon>
        <taxon>Actinomycetota</taxon>
        <taxon>Actinomycetes</taxon>
        <taxon>Kitasatosporales</taxon>
        <taxon>Streptomycetaceae</taxon>
        <taxon>Streptomyces</taxon>
    </lineage>
</organism>
<dbReference type="InterPro" id="IPR052897">
    <property type="entry name" value="Sec-Metab_Biosynth_Hydrolase"/>
</dbReference>
<dbReference type="PANTHER" id="PTHR37017:SF11">
    <property type="entry name" value="ESTERASE_LIPASE_THIOESTERASE DOMAIN-CONTAINING PROTEIN"/>
    <property type="match status" value="1"/>
</dbReference>
<keyword evidence="3" id="KW-1185">Reference proteome</keyword>
<reference evidence="3" key="1">
    <citation type="journal article" date="2019" name="Int. J. Syst. Evol. Microbiol.">
        <title>The Global Catalogue of Microorganisms (GCM) 10K type strain sequencing project: providing services to taxonomists for standard genome sequencing and annotation.</title>
        <authorList>
            <consortium name="The Broad Institute Genomics Platform"/>
            <consortium name="The Broad Institute Genome Sequencing Center for Infectious Disease"/>
            <person name="Wu L."/>
            <person name="Ma J."/>
        </authorList>
    </citation>
    <scope>NUCLEOTIDE SEQUENCE [LARGE SCALE GENOMIC DNA]</scope>
    <source>
        <strain evidence="3">JCM 18409</strain>
    </source>
</reference>
<dbReference type="InterPro" id="IPR029058">
    <property type="entry name" value="AB_hydrolase_fold"/>
</dbReference>
<dbReference type="Proteomes" id="UP001501759">
    <property type="component" value="Unassembled WGS sequence"/>
</dbReference>
<dbReference type="SUPFAM" id="SSF53474">
    <property type="entry name" value="alpha/beta-Hydrolases"/>
    <property type="match status" value="1"/>
</dbReference>
<sequence length="226" mass="24272">MATYVLVHGAWHGGWCWQDVADLLRSAGHTVHTPTLTGLGERAHLRSPDTGLATHAEDVRSVLEGEDLRDVKLVGHSYAGFVVRQAADRVPDRVEELIMLDAWAGSSGESLLDRASERFRAWVAALADGDVLAVPPPESVGVTAPDQVARLRSLLTPQPRLTFTEAAQLTGRVDAVPCRAIVCTPSRMPFRDVAVEFGWAVAELQSGHDAMVTAPDALARLLLASA</sequence>
<evidence type="ECO:0000313" key="2">
    <source>
        <dbReference type="EMBL" id="GAA5025536.1"/>
    </source>
</evidence>
<dbReference type="GO" id="GO:0016787">
    <property type="term" value="F:hydrolase activity"/>
    <property type="evidence" value="ECO:0007669"/>
    <property type="project" value="UniProtKB-KW"/>
</dbReference>
<dbReference type="Pfam" id="PF12697">
    <property type="entry name" value="Abhydrolase_6"/>
    <property type="match status" value="1"/>
</dbReference>
<accession>A0ABP9JA85</accession>
<protein>
    <submittedName>
        <fullName evidence="2">Alpha/beta fold hydrolase</fullName>
    </submittedName>
</protein>
<evidence type="ECO:0000313" key="3">
    <source>
        <dbReference type="Proteomes" id="UP001501759"/>
    </source>
</evidence>
<dbReference type="RefSeq" id="WP_345655960.1">
    <property type="nucleotide sequence ID" value="NZ_BAABKB010000028.1"/>
</dbReference>